<dbReference type="AlphaFoldDB" id="S5ZKM9"/>
<dbReference type="HOGENOM" id="CLU_006958_2_0_2"/>
<evidence type="ECO:0000256" key="4">
    <source>
        <dbReference type="ARBA" id="ARBA00022691"/>
    </source>
</evidence>
<keyword evidence="3" id="KW-0808">Transferase</keyword>
<dbReference type="PRINTS" id="PR00105">
    <property type="entry name" value="C5METTRFRASE"/>
</dbReference>
<dbReference type="eggNOG" id="arCOG04157">
    <property type="taxonomic scope" value="Archaea"/>
</dbReference>
<dbReference type="Gene3D" id="3.40.50.150">
    <property type="entry name" value="Vaccinia Virus protein VP39"/>
    <property type="match status" value="1"/>
</dbReference>
<dbReference type="InterPro" id="IPR029063">
    <property type="entry name" value="SAM-dependent_MTases_sf"/>
</dbReference>
<protein>
    <recommendedName>
        <fullName evidence="1">DNA (cytosine-5-)-methyltransferase</fullName>
        <ecNumber evidence="1">2.1.1.37</ecNumber>
    </recommendedName>
</protein>
<gene>
    <name evidence="6" type="ORF">N186_03720</name>
</gene>
<keyword evidence="2" id="KW-0489">Methyltransferase</keyword>
<dbReference type="EC" id="2.1.1.37" evidence="1"/>
<dbReference type="PROSITE" id="PS00094">
    <property type="entry name" value="C5_MTASE_1"/>
    <property type="match status" value="1"/>
</dbReference>
<evidence type="ECO:0000256" key="3">
    <source>
        <dbReference type="ARBA" id="ARBA00022679"/>
    </source>
</evidence>
<dbReference type="GO" id="GO:0003677">
    <property type="term" value="F:DNA binding"/>
    <property type="evidence" value="ECO:0007669"/>
    <property type="project" value="TreeGrafter"/>
</dbReference>
<dbReference type="Pfam" id="PF00145">
    <property type="entry name" value="DNA_methylase"/>
    <property type="match status" value="2"/>
</dbReference>
<evidence type="ECO:0000256" key="5">
    <source>
        <dbReference type="RuleBase" id="RU000416"/>
    </source>
</evidence>
<name>S5ZKM9_9CREN</name>
<dbReference type="InterPro" id="IPR001525">
    <property type="entry name" value="C5_MeTfrase"/>
</dbReference>
<dbReference type="OrthoDB" id="5033at2157"/>
<keyword evidence="7" id="KW-1185">Reference proteome</keyword>
<dbReference type="GO" id="GO:0044027">
    <property type="term" value="P:negative regulation of gene expression via chromosomal CpG island methylation"/>
    <property type="evidence" value="ECO:0007669"/>
    <property type="project" value="TreeGrafter"/>
</dbReference>
<dbReference type="KEGG" id="thb:N186_03720"/>
<dbReference type="CDD" id="cd00315">
    <property type="entry name" value="Cyt_C5_DNA_methylase"/>
    <property type="match status" value="1"/>
</dbReference>
<dbReference type="RefSeq" id="WP_020962411.1">
    <property type="nucleotide sequence ID" value="NC_022093.1"/>
</dbReference>
<organism evidence="6 7">
    <name type="scientific">Thermofilum adornatum</name>
    <dbReference type="NCBI Taxonomy" id="1365176"/>
    <lineage>
        <taxon>Archaea</taxon>
        <taxon>Thermoproteota</taxon>
        <taxon>Thermoprotei</taxon>
        <taxon>Thermofilales</taxon>
        <taxon>Thermofilaceae</taxon>
        <taxon>Thermofilum</taxon>
    </lineage>
</organism>
<dbReference type="InterPro" id="IPR050390">
    <property type="entry name" value="C5-Methyltransferase"/>
</dbReference>
<dbReference type="PANTHER" id="PTHR10629">
    <property type="entry name" value="CYTOSINE-SPECIFIC METHYLTRANSFERASE"/>
    <property type="match status" value="1"/>
</dbReference>
<proteinExistence type="inferred from homology"/>
<dbReference type="NCBIfam" id="TIGR00675">
    <property type="entry name" value="dcm"/>
    <property type="match status" value="1"/>
</dbReference>
<dbReference type="SUPFAM" id="SSF53335">
    <property type="entry name" value="S-adenosyl-L-methionine-dependent methyltransferases"/>
    <property type="match status" value="1"/>
</dbReference>
<sequence>MRVAKMRYYTLVDLFCGAGGLTLGFKQAEYQGYGFKVLAAVDIWKRACETYKANHPEVEVICGDIRDRSVKEKLYSLTGGRVDVIIGGPPCEAFSLAGKRDPSDPRAKLFYDYVEVVARLQPYVFVMENVKGILTMLTIREDIDEDEKRRVLEALNKLLDLQSVGRKRRAAPQYIIRENNILDPYQKKLVEYVKNYLVTAVEAIKQAFDRIGYDVEWKILNALDYGVPQERERVIFIGAKRSLGITIRFPEPTHAPKPFMSAGGKVIEKYRTLRDAIGDLPPFEKRVGDEVYEGNFSPIYMSRNRYKSWDEPSYIILASARHIPLHPDSPRMIHVGKDKWEFENNSDKKPRRLSVWECARIQTFPDGYKFIGNVVDKYALIGDAVPPLLAKRVAEAVLKSLVEARIPPSQ</sequence>
<keyword evidence="4" id="KW-0949">S-adenosyl-L-methionine</keyword>
<dbReference type="GeneID" id="16573389"/>
<evidence type="ECO:0000256" key="1">
    <source>
        <dbReference type="ARBA" id="ARBA00011975"/>
    </source>
</evidence>
<evidence type="ECO:0000313" key="6">
    <source>
        <dbReference type="EMBL" id="AGT35106.1"/>
    </source>
</evidence>
<dbReference type="InterPro" id="IPR018117">
    <property type="entry name" value="C5_DNA_meth_AS"/>
</dbReference>
<dbReference type="PANTHER" id="PTHR10629:SF52">
    <property type="entry name" value="DNA (CYTOSINE-5)-METHYLTRANSFERASE 1"/>
    <property type="match status" value="1"/>
</dbReference>
<dbReference type="GO" id="GO:0032259">
    <property type="term" value="P:methylation"/>
    <property type="evidence" value="ECO:0007669"/>
    <property type="project" value="UniProtKB-KW"/>
</dbReference>
<accession>S5ZKM9</accession>
<evidence type="ECO:0000256" key="2">
    <source>
        <dbReference type="ARBA" id="ARBA00022603"/>
    </source>
</evidence>
<comment type="similarity">
    <text evidence="5">Belongs to the class I-like SAM-binding methyltransferase superfamily. C5-methyltransferase family.</text>
</comment>
<evidence type="ECO:0000313" key="7">
    <source>
        <dbReference type="Proteomes" id="UP000015543"/>
    </source>
</evidence>
<dbReference type="REBASE" id="68765">
    <property type="entry name" value="M.Tsp1910ORF3720P"/>
</dbReference>
<dbReference type="Gene3D" id="3.90.120.10">
    <property type="entry name" value="DNA Methylase, subunit A, domain 2"/>
    <property type="match status" value="1"/>
</dbReference>
<dbReference type="Proteomes" id="UP000015543">
    <property type="component" value="Chromosome"/>
</dbReference>
<dbReference type="EMBL" id="CP006646">
    <property type="protein sequence ID" value="AGT35106.1"/>
    <property type="molecule type" value="Genomic_DNA"/>
</dbReference>
<reference evidence="6 7" key="1">
    <citation type="journal article" date="2013" name="Genome Announc.">
        <title>Complete Genomic Sequence of 'Thermofilum adornatus' Strain 1910bT, a Hyperthermophilic Anaerobic Organotrophic Crenarchaeon.</title>
        <authorList>
            <person name="Dominova I.N."/>
            <person name="Kublanov I.V."/>
            <person name="Podosokorskaya O.A."/>
            <person name="Derbikova K.S."/>
            <person name="Patrushev M.V."/>
            <person name="Toshchakov S.V."/>
        </authorList>
    </citation>
    <scope>NUCLEOTIDE SEQUENCE [LARGE SCALE GENOMIC DNA]</scope>
    <source>
        <strain evidence="7">1910b</strain>
    </source>
</reference>
<dbReference type="GO" id="GO:0003886">
    <property type="term" value="F:DNA (cytosine-5-)-methyltransferase activity"/>
    <property type="evidence" value="ECO:0007669"/>
    <property type="project" value="UniProtKB-EC"/>
</dbReference>
<dbReference type="PATRIC" id="fig|1365176.7.peg.724"/>
<dbReference type="PROSITE" id="PS51679">
    <property type="entry name" value="SAM_MT_C5"/>
    <property type="match status" value="1"/>
</dbReference>